<proteinExistence type="predicted"/>
<keyword evidence="1" id="KW-0472">Membrane</keyword>
<keyword evidence="1" id="KW-0812">Transmembrane</keyword>
<organism evidence="2 3">
    <name type="scientific">Viridibacillus arvi</name>
    <dbReference type="NCBI Taxonomy" id="263475"/>
    <lineage>
        <taxon>Bacteria</taxon>
        <taxon>Bacillati</taxon>
        <taxon>Bacillota</taxon>
        <taxon>Bacilli</taxon>
        <taxon>Bacillales</taxon>
        <taxon>Caryophanaceae</taxon>
        <taxon>Viridibacillus</taxon>
    </lineage>
</organism>
<sequence length="164" mass="18742">MIPEEVKKAITPFKKINSKRRIQVITAIVMTSLMTFFITTVSYLVYQDVGVVHDFFSPKVSTVVDVEDDSEEWQSVNFNDKNYLIFDSVFWKKSIVNAGSNEIDSGNETESDILLRVKDVNGKVIVDEIQVKPATSVKLDGLKKNEKYFFEIKAPQGRFFINAF</sequence>
<evidence type="ECO:0000313" key="3">
    <source>
        <dbReference type="Proteomes" id="UP000036867"/>
    </source>
</evidence>
<reference evidence="3" key="1">
    <citation type="submission" date="2015-08" db="EMBL/GenBank/DDBJ databases">
        <title>Fjat-10028 dsm 16317.</title>
        <authorList>
            <person name="Liu B."/>
            <person name="Wang J."/>
            <person name="Zhu Y."/>
            <person name="Liu G."/>
            <person name="Chen Q."/>
            <person name="Chen Z."/>
            <person name="Lan J."/>
            <person name="Che J."/>
            <person name="Ge C."/>
            <person name="Shi H."/>
            <person name="Pan Z."/>
            <person name="Liu X."/>
        </authorList>
    </citation>
    <scope>NUCLEOTIDE SEQUENCE [LARGE SCALE GENOMIC DNA]</scope>
    <source>
        <strain evidence="3">DSM 16317</strain>
    </source>
</reference>
<gene>
    <name evidence="2" type="ORF">AMD00_00525</name>
</gene>
<name>A0A0M0LNG5_9BACL</name>
<dbReference type="Proteomes" id="UP000036867">
    <property type="component" value="Unassembled WGS sequence"/>
</dbReference>
<protein>
    <submittedName>
        <fullName evidence="2">Uncharacterized protein</fullName>
    </submittedName>
</protein>
<evidence type="ECO:0000256" key="1">
    <source>
        <dbReference type="SAM" id="Phobius"/>
    </source>
</evidence>
<dbReference type="STRING" id="263475.AMD00_00525"/>
<evidence type="ECO:0000313" key="2">
    <source>
        <dbReference type="EMBL" id="KOO52579.1"/>
    </source>
</evidence>
<dbReference type="AlphaFoldDB" id="A0A0M0LNG5"/>
<keyword evidence="3" id="KW-1185">Reference proteome</keyword>
<dbReference type="EMBL" id="LILB01000001">
    <property type="protein sequence ID" value="KOO52579.1"/>
    <property type="molecule type" value="Genomic_DNA"/>
</dbReference>
<comment type="caution">
    <text evidence="2">The sequence shown here is derived from an EMBL/GenBank/DDBJ whole genome shotgun (WGS) entry which is preliminary data.</text>
</comment>
<feature type="transmembrane region" description="Helical" evidence="1">
    <location>
        <begin position="24"/>
        <end position="46"/>
    </location>
</feature>
<keyword evidence="1" id="KW-1133">Transmembrane helix</keyword>
<accession>A0A0M0LNG5</accession>